<sequence>MEGYRALETRARQALPAWTATLSPPAATAPPAVPIDAGVIGSAALDAAAWGSARLGRALRIEGGSTAQRRAVSAGITERGGSAEAGRPGGALRLTWTPQGDDA</sequence>
<feature type="region of interest" description="Disordered" evidence="1">
    <location>
        <begin position="78"/>
        <end position="103"/>
    </location>
</feature>
<organism evidence="2 3">
    <name type="scientific">Sphingomonas metalli</name>
    <dbReference type="NCBI Taxonomy" id="1779358"/>
    <lineage>
        <taxon>Bacteria</taxon>
        <taxon>Pseudomonadati</taxon>
        <taxon>Pseudomonadota</taxon>
        <taxon>Alphaproteobacteria</taxon>
        <taxon>Sphingomonadales</taxon>
        <taxon>Sphingomonadaceae</taxon>
        <taxon>Sphingomonas</taxon>
    </lineage>
</organism>
<protein>
    <submittedName>
        <fullName evidence="2">Uncharacterized protein</fullName>
    </submittedName>
</protein>
<reference evidence="2" key="1">
    <citation type="journal article" date="2014" name="Int. J. Syst. Evol. Microbiol.">
        <title>Complete genome sequence of Corynebacterium casei LMG S-19264T (=DSM 44701T), isolated from a smear-ripened cheese.</title>
        <authorList>
            <consortium name="US DOE Joint Genome Institute (JGI-PGF)"/>
            <person name="Walter F."/>
            <person name="Albersmeier A."/>
            <person name="Kalinowski J."/>
            <person name="Ruckert C."/>
        </authorList>
    </citation>
    <scope>NUCLEOTIDE SEQUENCE</scope>
    <source>
        <strain evidence="2">CGMCC 1.15330</strain>
    </source>
</reference>
<evidence type="ECO:0000313" key="2">
    <source>
        <dbReference type="EMBL" id="GGB41302.1"/>
    </source>
</evidence>
<evidence type="ECO:0000256" key="1">
    <source>
        <dbReference type="SAM" id="MobiDB-lite"/>
    </source>
</evidence>
<dbReference type="AlphaFoldDB" id="A0A916TES2"/>
<reference evidence="2" key="2">
    <citation type="submission" date="2020-09" db="EMBL/GenBank/DDBJ databases">
        <authorList>
            <person name="Sun Q."/>
            <person name="Zhou Y."/>
        </authorList>
    </citation>
    <scope>NUCLEOTIDE SEQUENCE</scope>
    <source>
        <strain evidence="2">CGMCC 1.15330</strain>
    </source>
</reference>
<gene>
    <name evidence="2" type="ORF">GCM10011380_33490</name>
</gene>
<name>A0A916TES2_9SPHN</name>
<accession>A0A916TES2</accession>
<dbReference type="RefSeq" id="WP_188660598.1">
    <property type="nucleotide sequence ID" value="NZ_BMIH01000005.1"/>
</dbReference>
<keyword evidence="3" id="KW-1185">Reference proteome</keyword>
<dbReference type="EMBL" id="BMIH01000005">
    <property type="protein sequence ID" value="GGB41302.1"/>
    <property type="molecule type" value="Genomic_DNA"/>
</dbReference>
<evidence type="ECO:0000313" key="3">
    <source>
        <dbReference type="Proteomes" id="UP000623067"/>
    </source>
</evidence>
<dbReference type="Proteomes" id="UP000623067">
    <property type="component" value="Unassembled WGS sequence"/>
</dbReference>
<comment type="caution">
    <text evidence="2">The sequence shown here is derived from an EMBL/GenBank/DDBJ whole genome shotgun (WGS) entry which is preliminary data.</text>
</comment>
<proteinExistence type="predicted"/>